<dbReference type="EMBL" id="BAAAQW010000005">
    <property type="protein sequence ID" value="GAA2199900.1"/>
    <property type="molecule type" value="Genomic_DNA"/>
</dbReference>
<accession>A0ABN3BTM4</accession>
<evidence type="ECO:0008006" key="4">
    <source>
        <dbReference type="Google" id="ProtNLM"/>
    </source>
</evidence>
<protein>
    <recommendedName>
        <fullName evidence="4">Integral membrane protein</fullName>
    </recommendedName>
</protein>
<evidence type="ECO:0000313" key="3">
    <source>
        <dbReference type="Proteomes" id="UP001500432"/>
    </source>
</evidence>
<keyword evidence="1" id="KW-0812">Transmembrane</keyword>
<dbReference type="Proteomes" id="UP001500432">
    <property type="component" value="Unassembled WGS sequence"/>
</dbReference>
<dbReference type="RefSeq" id="WP_344299378.1">
    <property type="nucleotide sequence ID" value="NZ_BAAAQW010000005.1"/>
</dbReference>
<proteinExistence type="predicted"/>
<reference evidence="2 3" key="1">
    <citation type="journal article" date="2019" name="Int. J. Syst. Evol. Microbiol.">
        <title>The Global Catalogue of Microorganisms (GCM) 10K type strain sequencing project: providing services to taxonomists for standard genome sequencing and annotation.</title>
        <authorList>
            <consortium name="The Broad Institute Genomics Platform"/>
            <consortium name="The Broad Institute Genome Sequencing Center for Infectious Disease"/>
            <person name="Wu L."/>
            <person name="Ma J."/>
        </authorList>
    </citation>
    <scope>NUCLEOTIDE SEQUENCE [LARGE SCALE GENOMIC DNA]</scope>
    <source>
        <strain evidence="2 3">JCM 16034</strain>
    </source>
</reference>
<feature type="transmembrane region" description="Helical" evidence="1">
    <location>
        <begin position="16"/>
        <end position="37"/>
    </location>
</feature>
<gene>
    <name evidence="2" type="ORF">GCM10009849_18170</name>
</gene>
<comment type="caution">
    <text evidence="2">The sequence shown here is derived from an EMBL/GenBank/DDBJ whole genome shotgun (WGS) entry which is preliminary data.</text>
</comment>
<name>A0ABN3BTM4_9MICC</name>
<evidence type="ECO:0000313" key="2">
    <source>
        <dbReference type="EMBL" id="GAA2199900.1"/>
    </source>
</evidence>
<organism evidence="2 3">
    <name type="scientific">Sinomonas flava</name>
    <dbReference type="NCBI Taxonomy" id="496857"/>
    <lineage>
        <taxon>Bacteria</taxon>
        <taxon>Bacillati</taxon>
        <taxon>Actinomycetota</taxon>
        <taxon>Actinomycetes</taxon>
        <taxon>Micrococcales</taxon>
        <taxon>Micrococcaceae</taxon>
        <taxon>Sinomonas</taxon>
    </lineage>
</organism>
<sequence>MASTPVFASGRARRGLSALMILEAASLAVVSTLHLSGMTGEGRRPYSPTSAGVAEAIIGVVLVAGAVALLRSPRRGRLAAQVATGFAVAGFIVGLTFTLLGGEPGDVAYHLIALPVLVATFVLLLIRTRPRAGR</sequence>
<feature type="transmembrane region" description="Helical" evidence="1">
    <location>
        <begin position="107"/>
        <end position="126"/>
    </location>
</feature>
<keyword evidence="3" id="KW-1185">Reference proteome</keyword>
<feature type="transmembrane region" description="Helical" evidence="1">
    <location>
        <begin position="82"/>
        <end position="101"/>
    </location>
</feature>
<keyword evidence="1" id="KW-1133">Transmembrane helix</keyword>
<feature type="transmembrane region" description="Helical" evidence="1">
    <location>
        <begin position="49"/>
        <end position="70"/>
    </location>
</feature>
<evidence type="ECO:0000256" key="1">
    <source>
        <dbReference type="SAM" id="Phobius"/>
    </source>
</evidence>
<keyword evidence="1" id="KW-0472">Membrane</keyword>